<evidence type="ECO:0000256" key="1">
    <source>
        <dbReference type="ARBA" id="ARBA00022679"/>
    </source>
</evidence>
<evidence type="ECO:0000313" key="7">
    <source>
        <dbReference type="Proteomes" id="UP000319769"/>
    </source>
</evidence>
<keyword evidence="3" id="KW-0805">Transcription regulation</keyword>
<evidence type="ECO:0000256" key="2">
    <source>
        <dbReference type="ARBA" id="ARBA00022777"/>
    </source>
</evidence>
<evidence type="ECO:0000256" key="3">
    <source>
        <dbReference type="ARBA" id="ARBA00023015"/>
    </source>
</evidence>
<dbReference type="Pfam" id="PF13185">
    <property type="entry name" value="GAF_2"/>
    <property type="match status" value="1"/>
</dbReference>
<comment type="caution">
    <text evidence="6">The sequence shown here is derived from an EMBL/GenBank/DDBJ whole genome shotgun (WGS) entry which is preliminary data.</text>
</comment>
<reference evidence="6" key="1">
    <citation type="submission" date="2019-09" db="EMBL/GenBank/DDBJ databases">
        <authorList>
            <person name="Teo W.F.A."/>
            <person name="Duangmal K."/>
        </authorList>
    </citation>
    <scope>NUCLEOTIDE SEQUENCE [LARGE SCALE GENOMIC DNA]</scope>
    <source>
        <strain evidence="6">K81G1</strain>
    </source>
</reference>
<feature type="domain" description="ANTAR" evidence="5">
    <location>
        <begin position="276"/>
        <end position="337"/>
    </location>
</feature>
<keyword evidence="2" id="KW-0418">Kinase</keyword>
<evidence type="ECO:0000256" key="4">
    <source>
        <dbReference type="ARBA" id="ARBA00023163"/>
    </source>
</evidence>
<protein>
    <submittedName>
        <fullName evidence="6">GAF and ANTAR domain-containing protein</fullName>
    </submittedName>
</protein>
<dbReference type="EMBL" id="VMNW02000120">
    <property type="protein sequence ID" value="KAA9150298.1"/>
    <property type="molecule type" value="Genomic_DNA"/>
</dbReference>
<dbReference type="Gene3D" id="1.10.10.10">
    <property type="entry name" value="Winged helix-like DNA-binding domain superfamily/Winged helix DNA-binding domain"/>
    <property type="match status" value="1"/>
</dbReference>
<dbReference type="GO" id="GO:0003723">
    <property type="term" value="F:RNA binding"/>
    <property type="evidence" value="ECO:0007669"/>
    <property type="project" value="InterPro"/>
</dbReference>
<dbReference type="InterPro" id="IPR036388">
    <property type="entry name" value="WH-like_DNA-bd_sf"/>
</dbReference>
<gene>
    <name evidence="6" type="ORF">FPZ12_041385</name>
</gene>
<evidence type="ECO:0000259" key="5">
    <source>
        <dbReference type="PROSITE" id="PS50921"/>
    </source>
</evidence>
<proteinExistence type="predicted"/>
<keyword evidence="7" id="KW-1185">Reference proteome</keyword>
<dbReference type="SMART" id="SM01012">
    <property type="entry name" value="ANTAR"/>
    <property type="match status" value="1"/>
</dbReference>
<dbReference type="Proteomes" id="UP000319769">
    <property type="component" value="Unassembled WGS sequence"/>
</dbReference>
<sequence>MTKETTVRPALVLRLSGDLGAGSGALAEAGDGLPPLVVLDLRELDLLTAEGARLVREFAEIQAAREIRCHVVVAPGSAAAQALMDGAGQPLPAFADLDQALGAGPSDTSPLANQFEAMTRVLLGESSVAAALEQILKATKLVVPAADLVSVTLRTPDGKFHTPVETDEVATELDQVQYRTGEGPCLDAARPEGPGYVLSTDLADEERWPEFAAATTARGYRSVLATELLQASGTGRPSGALNIYSHKPHGLTETDRHVALLLTTHASLALAHTHTGELADLRQAQLRQAVDSRDIIGQAKGILMHRQGIDADEAFGLLRRTSQDLNVKLVDLARTLTLRHGQLDQS</sequence>
<dbReference type="InterPro" id="IPR003018">
    <property type="entry name" value="GAF"/>
</dbReference>
<dbReference type="SUPFAM" id="SSF52172">
    <property type="entry name" value="CheY-like"/>
    <property type="match status" value="1"/>
</dbReference>
<dbReference type="InterPro" id="IPR011006">
    <property type="entry name" value="CheY-like_superfamily"/>
</dbReference>
<dbReference type="Pfam" id="PF03861">
    <property type="entry name" value="ANTAR"/>
    <property type="match status" value="1"/>
</dbReference>
<dbReference type="PROSITE" id="PS50921">
    <property type="entry name" value="ANTAR"/>
    <property type="match status" value="1"/>
</dbReference>
<organism evidence="6 7">
    <name type="scientific">Amycolatopsis acidicola</name>
    <dbReference type="NCBI Taxonomy" id="2596893"/>
    <lineage>
        <taxon>Bacteria</taxon>
        <taxon>Bacillati</taxon>
        <taxon>Actinomycetota</taxon>
        <taxon>Actinomycetes</taxon>
        <taxon>Pseudonocardiales</taxon>
        <taxon>Pseudonocardiaceae</taxon>
        <taxon>Amycolatopsis</taxon>
    </lineage>
</organism>
<evidence type="ECO:0000313" key="6">
    <source>
        <dbReference type="EMBL" id="KAA9150298.1"/>
    </source>
</evidence>
<keyword evidence="1" id="KW-0808">Transferase</keyword>
<dbReference type="GO" id="GO:0016301">
    <property type="term" value="F:kinase activity"/>
    <property type="evidence" value="ECO:0007669"/>
    <property type="project" value="UniProtKB-KW"/>
</dbReference>
<name>A0A5N0ULW7_9PSEU</name>
<dbReference type="InterPro" id="IPR029016">
    <property type="entry name" value="GAF-like_dom_sf"/>
</dbReference>
<dbReference type="InterPro" id="IPR005561">
    <property type="entry name" value="ANTAR"/>
</dbReference>
<dbReference type="RefSeq" id="WP_144758124.1">
    <property type="nucleotide sequence ID" value="NZ_VMNW02000120.1"/>
</dbReference>
<keyword evidence="4" id="KW-0804">Transcription</keyword>
<dbReference type="Gene3D" id="3.30.450.40">
    <property type="match status" value="1"/>
</dbReference>
<accession>A0A5N0ULW7</accession>
<dbReference type="AlphaFoldDB" id="A0A5N0ULW7"/>
<dbReference type="OrthoDB" id="4629915at2"/>
<dbReference type="SUPFAM" id="SSF55781">
    <property type="entry name" value="GAF domain-like"/>
    <property type="match status" value="1"/>
</dbReference>